<protein>
    <submittedName>
        <fullName evidence="2">Plasmid stabilisation system protein</fullName>
    </submittedName>
</protein>
<dbReference type="SUPFAM" id="SSF143011">
    <property type="entry name" value="RelE-like"/>
    <property type="match status" value="1"/>
</dbReference>
<dbReference type="EMBL" id="CAADFI010000112">
    <property type="protein sequence ID" value="VFJ97458.1"/>
    <property type="molecule type" value="Genomic_DNA"/>
</dbReference>
<accession>A0A450UY53</accession>
<dbReference type="EMBL" id="CAADFG010000111">
    <property type="protein sequence ID" value="VFJ96811.1"/>
    <property type="molecule type" value="Genomic_DNA"/>
</dbReference>
<proteinExistence type="predicted"/>
<dbReference type="AlphaFoldDB" id="A0A450UY53"/>
<dbReference type="EMBL" id="CAADFJ010000176">
    <property type="protein sequence ID" value="VFK04354.1"/>
    <property type="molecule type" value="Genomic_DNA"/>
</dbReference>
<gene>
    <name evidence="1" type="ORF">BECKH772A_GA0070896_101113</name>
    <name evidence="2" type="ORF">BECKH772B_GA0070898_1011212</name>
    <name evidence="3" type="ORF">BECKH772C_GA0070978_101763</name>
</gene>
<organism evidence="2">
    <name type="scientific">Candidatus Kentrum eta</name>
    <dbReference type="NCBI Taxonomy" id="2126337"/>
    <lineage>
        <taxon>Bacteria</taxon>
        <taxon>Pseudomonadati</taxon>
        <taxon>Pseudomonadota</taxon>
        <taxon>Gammaproteobacteria</taxon>
        <taxon>Candidatus Kentrum</taxon>
    </lineage>
</organism>
<reference evidence="2" key="1">
    <citation type="submission" date="2019-02" db="EMBL/GenBank/DDBJ databases">
        <authorList>
            <person name="Gruber-Vodicka R. H."/>
            <person name="Seah K. B. B."/>
        </authorList>
    </citation>
    <scope>NUCLEOTIDE SEQUENCE</scope>
    <source>
        <strain evidence="3">BECK_SA2B12</strain>
        <strain evidence="1">BECK_SA2B15</strain>
        <strain evidence="2">BECK_SA2B20</strain>
    </source>
</reference>
<dbReference type="Gene3D" id="3.30.2310.20">
    <property type="entry name" value="RelE-like"/>
    <property type="match status" value="1"/>
</dbReference>
<evidence type="ECO:0000313" key="1">
    <source>
        <dbReference type="EMBL" id="VFJ96811.1"/>
    </source>
</evidence>
<evidence type="ECO:0000313" key="3">
    <source>
        <dbReference type="EMBL" id="VFK04354.1"/>
    </source>
</evidence>
<dbReference type="InterPro" id="IPR035093">
    <property type="entry name" value="RelE/ParE_toxin_dom_sf"/>
</dbReference>
<sequence length="76" mass="8722">MSGIQSGRCADRVSFPLPPARKMIIGLAPPWEHIDPVWELRIGEYRAFYDVDEKISVVTIRAIRHKPPHKTTEEIV</sequence>
<evidence type="ECO:0000313" key="2">
    <source>
        <dbReference type="EMBL" id="VFJ97458.1"/>
    </source>
</evidence>
<name>A0A450UY53_9GAMM</name>